<dbReference type="EMBL" id="CM056742">
    <property type="protein sequence ID" value="KAJ8680073.1"/>
    <property type="molecule type" value="Genomic_DNA"/>
</dbReference>
<keyword evidence="2" id="KW-1185">Reference proteome</keyword>
<organism evidence="1 2">
    <name type="scientific">Eretmocerus hayati</name>
    <dbReference type="NCBI Taxonomy" id="131215"/>
    <lineage>
        <taxon>Eukaryota</taxon>
        <taxon>Metazoa</taxon>
        <taxon>Ecdysozoa</taxon>
        <taxon>Arthropoda</taxon>
        <taxon>Hexapoda</taxon>
        <taxon>Insecta</taxon>
        <taxon>Pterygota</taxon>
        <taxon>Neoptera</taxon>
        <taxon>Endopterygota</taxon>
        <taxon>Hymenoptera</taxon>
        <taxon>Apocrita</taxon>
        <taxon>Proctotrupomorpha</taxon>
        <taxon>Chalcidoidea</taxon>
        <taxon>Aphelinidae</taxon>
        <taxon>Aphelininae</taxon>
        <taxon>Eretmocerus</taxon>
    </lineage>
</organism>
<dbReference type="Proteomes" id="UP001239111">
    <property type="component" value="Chromosome 2"/>
</dbReference>
<accession>A0ACC2PAG7</accession>
<name>A0ACC2PAG7_9HYME</name>
<sequence>MLSPVASHLRPQATEGPNPKLRRRPKTAGMSSPAKGASTTSSPGSGWLTPEAALTGGRSRDSEFRTRKRRQEQDSEIRTPKRIRAYPRDIGVRKLLLTEIQESGPTSRKRALGRIRMARAGPYRPKPGGGIASPSDAGNSASYAGPSPMCSATSDAGPLAQISSPSDAGNSASYAGPSSTCSATSDAGPLAQNPSPSDEGTNPLQTLWPKEIDPSATTTLEADRGLVKIHLQCKRVLTYGKAVSTSTNDAQSRAETSGIDSDSESTSTGSSPSRISDKVESGTGWRKPQRRRHQSARANTSPKYRDPQEIIRDGQEISKLLQRSCRAKGSPPMQTTARAREGGEPTSKLCARSGPRPRDHSRPAKRPKDKRRLATPVSEQGPTATARPAPSCDSLIKCTHSLFTACSINASESGSKGERDKNQTTTRCESTVQQNGARRTIAWPSLFGAKELVIDAMSDAELRECLERYITSGRRCEHYFHLVSTLSRERRLRLDRERHRDENEVRRIIEGEDRRQLPRRRRRRERAARQQPRHRNEDENISPVRRAQVAAPENRWGEDQAVLWRPPSPENMPWDPQDVQGEQQHPEHQAQQLQEQVLIGEQALHNAPEARNAPQAEQNQHGAPQHERQAPPPREDPLLALVNGLGLGPEAPAARFAGQVPAQDDDDIDWENVAMEEMNRIGDGPIQRADRLGLAEPQRDAAADINLAKENDLLFNLVEQL</sequence>
<gene>
    <name evidence="1" type="ORF">QAD02_015860</name>
</gene>
<evidence type="ECO:0000313" key="1">
    <source>
        <dbReference type="EMBL" id="KAJ8680073.1"/>
    </source>
</evidence>
<comment type="caution">
    <text evidence="1">The sequence shown here is derived from an EMBL/GenBank/DDBJ whole genome shotgun (WGS) entry which is preliminary data.</text>
</comment>
<proteinExistence type="predicted"/>
<evidence type="ECO:0000313" key="2">
    <source>
        <dbReference type="Proteomes" id="UP001239111"/>
    </source>
</evidence>
<protein>
    <submittedName>
        <fullName evidence="1">Uncharacterized protein</fullName>
    </submittedName>
</protein>
<reference evidence="1" key="1">
    <citation type="submission" date="2023-04" db="EMBL/GenBank/DDBJ databases">
        <title>A chromosome-level genome assembly of the parasitoid wasp Eretmocerus hayati.</title>
        <authorList>
            <person name="Zhong Y."/>
            <person name="Liu S."/>
            <person name="Liu Y."/>
        </authorList>
    </citation>
    <scope>NUCLEOTIDE SEQUENCE</scope>
    <source>
        <strain evidence="1">ZJU_SS_LIU_2023</strain>
    </source>
</reference>